<reference evidence="1 2" key="1">
    <citation type="journal article" date="2022" name="bioRxiv">
        <title>The genome of the oomycete Peronosclerospora sorghi, a cosmopolitan pathogen of maize and sorghum, is inflated with dispersed pseudogenes.</title>
        <authorList>
            <person name="Fletcher K."/>
            <person name="Martin F."/>
            <person name="Isakeit T."/>
            <person name="Cavanaugh K."/>
            <person name="Magill C."/>
            <person name="Michelmore R."/>
        </authorList>
    </citation>
    <scope>NUCLEOTIDE SEQUENCE [LARGE SCALE GENOMIC DNA]</scope>
    <source>
        <strain evidence="1">P6</strain>
    </source>
</reference>
<accession>A0ACC0VLP1</accession>
<evidence type="ECO:0000313" key="2">
    <source>
        <dbReference type="Proteomes" id="UP001163321"/>
    </source>
</evidence>
<keyword evidence="2" id="KW-1185">Reference proteome</keyword>
<gene>
    <name evidence="1" type="ORF">PsorP6_016409</name>
</gene>
<dbReference type="EMBL" id="CM047587">
    <property type="protein sequence ID" value="KAI9907387.1"/>
    <property type="molecule type" value="Genomic_DNA"/>
</dbReference>
<evidence type="ECO:0000313" key="1">
    <source>
        <dbReference type="EMBL" id="KAI9907387.1"/>
    </source>
</evidence>
<dbReference type="Proteomes" id="UP001163321">
    <property type="component" value="Chromosome 8"/>
</dbReference>
<sequence>MGSNAHVIGDEKYFVSVQTIESSKIHDISSEVATKVAGVGTVSIVTEVDGKKIQTFVDDVLYVPGAQ</sequence>
<name>A0ACC0VLP1_9STRA</name>
<protein>
    <submittedName>
        <fullName evidence="1">Uncharacterized protein</fullName>
    </submittedName>
</protein>
<organism evidence="1 2">
    <name type="scientific">Peronosclerospora sorghi</name>
    <dbReference type="NCBI Taxonomy" id="230839"/>
    <lineage>
        <taxon>Eukaryota</taxon>
        <taxon>Sar</taxon>
        <taxon>Stramenopiles</taxon>
        <taxon>Oomycota</taxon>
        <taxon>Peronosporomycetes</taxon>
        <taxon>Peronosporales</taxon>
        <taxon>Peronosporaceae</taxon>
        <taxon>Peronosclerospora</taxon>
    </lineage>
</organism>
<proteinExistence type="predicted"/>
<comment type="caution">
    <text evidence="1">The sequence shown here is derived from an EMBL/GenBank/DDBJ whole genome shotgun (WGS) entry which is preliminary data.</text>
</comment>